<dbReference type="Pfam" id="PF14938">
    <property type="entry name" value="SNAP"/>
    <property type="match status" value="1"/>
</dbReference>
<comment type="function">
    <text evidence="7">Required for vesicular transport between the endoplasmic reticulum and the Golgi apparatus.</text>
</comment>
<keyword evidence="6 7" id="KW-0472">Membrane</keyword>
<dbReference type="CDD" id="cd15832">
    <property type="entry name" value="SNAP"/>
    <property type="match status" value="1"/>
</dbReference>
<keyword evidence="4 7" id="KW-0931">ER-Golgi transport</keyword>
<gene>
    <name evidence="9" type="ORF">PSHT_01356</name>
</gene>
<dbReference type="GO" id="GO:0005774">
    <property type="term" value="C:vacuolar membrane"/>
    <property type="evidence" value="ECO:0007669"/>
    <property type="project" value="TreeGrafter"/>
</dbReference>
<evidence type="ECO:0000256" key="8">
    <source>
        <dbReference type="SAM" id="MobiDB-lite"/>
    </source>
</evidence>
<organism evidence="9 10">
    <name type="scientific">Puccinia striiformis</name>
    <dbReference type="NCBI Taxonomy" id="27350"/>
    <lineage>
        <taxon>Eukaryota</taxon>
        <taxon>Fungi</taxon>
        <taxon>Dikarya</taxon>
        <taxon>Basidiomycota</taxon>
        <taxon>Pucciniomycotina</taxon>
        <taxon>Pucciniomycetes</taxon>
        <taxon>Pucciniales</taxon>
        <taxon>Pucciniaceae</taxon>
        <taxon>Puccinia</taxon>
    </lineage>
</organism>
<dbReference type="Gene3D" id="1.25.40.10">
    <property type="entry name" value="Tetratricopeptide repeat domain"/>
    <property type="match status" value="1"/>
</dbReference>
<evidence type="ECO:0008006" key="11">
    <source>
        <dbReference type="Google" id="ProtNLM"/>
    </source>
</evidence>
<feature type="compositionally biased region" description="Low complexity" evidence="8">
    <location>
        <begin position="17"/>
        <end position="30"/>
    </location>
</feature>
<evidence type="ECO:0000313" key="9">
    <source>
        <dbReference type="EMBL" id="POW22391.1"/>
    </source>
</evidence>
<comment type="caution">
    <text evidence="9">The sequence shown here is derived from an EMBL/GenBank/DDBJ whole genome shotgun (WGS) entry which is preliminary data.</text>
</comment>
<proteinExistence type="inferred from homology"/>
<dbReference type="AlphaFoldDB" id="A0A2S4WKX0"/>
<dbReference type="GO" id="GO:0019905">
    <property type="term" value="F:syntaxin binding"/>
    <property type="evidence" value="ECO:0007669"/>
    <property type="project" value="TreeGrafter"/>
</dbReference>
<keyword evidence="3 7" id="KW-0813">Transport</keyword>
<keyword evidence="5 7" id="KW-0653">Protein transport</keyword>
<evidence type="ECO:0000256" key="6">
    <source>
        <dbReference type="ARBA" id="ARBA00023136"/>
    </source>
</evidence>
<dbReference type="PANTHER" id="PTHR13768:SF8">
    <property type="entry name" value="ALPHA-SOLUBLE NSF ATTACHMENT PROTEIN"/>
    <property type="match status" value="1"/>
</dbReference>
<evidence type="ECO:0000256" key="7">
    <source>
        <dbReference type="RuleBase" id="RU367013"/>
    </source>
</evidence>
<evidence type="ECO:0000256" key="2">
    <source>
        <dbReference type="ARBA" id="ARBA00010050"/>
    </source>
</evidence>
<evidence type="ECO:0000256" key="1">
    <source>
        <dbReference type="ARBA" id="ARBA00004170"/>
    </source>
</evidence>
<dbReference type="GO" id="GO:0031201">
    <property type="term" value="C:SNARE complex"/>
    <property type="evidence" value="ECO:0007669"/>
    <property type="project" value="TreeGrafter"/>
</dbReference>
<dbReference type="SUPFAM" id="SSF48452">
    <property type="entry name" value="TPR-like"/>
    <property type="match status" value="1"/>
</dbReference>
<dbReference type="VEuPathDB" id="FungiDB:PSTT_12122"/>
<comment type="subcellular location">
    <subcellularLocation>
        <location evidence="1 7">Membrane</location>
        <topology evidence="1 7">Peripheral membrane protein</topology>
    </subcellularLocation>
</comment>
<evidence type="ECO:0000256" key="3">
    <source>
        <dbReference type="ARBA" id="ARBA00022448"/>
    </source>
</evidence>
<accession>A0A2S4WKX0</accession>
<dbReference type="PANTHER" id="PTHR13768">
    <property type="entry name" value="SOLUBLE NSF ATTACHMENT PROTEIN SNAP"/>
    <property type="match status" value="1"/>
</dbReference>
<dbReference type="InterPro" id="IPR011990">
    <property type="entry name" value="TPR-like_helical_dom_sf"/>
</dbReference>
<dbReference type="Proteomes" id="UP000238274">
    <property type="component" value="Unassembled WGS sequence"/>
</dbReference>
<comment type="similarity">
    <text evidence="2 7">Belongs to the SNAP family.</text>
</comment>
<dbReference type="GO" id="GO:0005483">
    <property type="term" value="F:soluble NSF attachment protein activity"/>
    <property type="evidence" value="ECO:0007669"/>
    <property type="project" value="TreeGrafter"/>
</dbReference>
<dbReference type="FunFam" id="1.25.40.10:FF:000049">
    <property type="entry name" value="Alpha-soluble NSF attachment protein-like"/>
    <property type="match status" value="1"/>
</dbReference>
<evidence type="ECO:0000313" key="10">
    <source>
        <dbReference type="Proteomes" id="UP000238274"/>
    </source>
</evidence>
<dbReference type="VEuPathDB" id="FungiDB:PSHT_01356"/>
<dbReference type="PRINTS" id="PR00448">
    <property type="entry name" value="NSFATTACHMNT"/>
</dbReference>
<reference evidence="10" key="3">
    <citation type="journal article" date="2018" name="Mol. Plant Microbe Interact.">
        <title>Genome sequence resources for the wheat stripe rust pathogen (Puccinia striiformis f. sp. tritici) and the barley stripe rust pathogen (Puccinia striiformis f. sp. hordei).</title>
        <authorList>
            <person name="Xia C."/>
            <person name="Wang M."/>
            <person name="Yin C."/>
            <person name="Cornejo O.E."/>
            <person name="Hulbert S.H."/>
            <person name="Chen X."/>
        </authorList>
    </citation>
    <scope>NUCLEOTIDE SEQUENCE [LARGE SCALE GENOMIC DNA]</scope>
    <source>
        <strain evidence="10">93TX-2</strain>
    </source>
</reference>
<reference evidence="9 10" key="1">
    <citation type="submission" date="2017-12" db="EMBL/GenBank/DDBJ databases">
        <title>Gene loss provides genomic basis for host adaptation in cereal stripe rust fungi.</title>
        <authorList>
            <person name="Xia C."/>
        </authorList>
    </citation>
    <scope>NUCLEOTIDE SEQUENCE [LARGE SCALE GENOMIC DNA]</scope>
    <source>
        <strain evidence="9 10">93TX-2</strain>
    </source>
</reference>
<protein>
    <recommendedName>
        <fullName evidence="11">Vesicular-fusion protein SEC17</fullName>
    </recommendedName>
</protein>
<dbReference type="GO" id="GO:0006886">
    <property type="term" value="P:intracellular protein transport"/>
    <property type="evidence" value="ECO:0007669"/>
    <property type="project" value="UniProtKB-UniRule"/>
</dbReference>
<dbReference type="GO" id="GO:0035494">
    <property type="term" value="P:SNARE complex disassembly"/>
    <property type="evidence" value="ECO:0007669"/>
    <property type="project" value="TreeGrafter"/>
</dbReference>
<dbReference type="InterPro" id="IPR000744">
    <property type="entry name" value="NSF_attach"/>
</dbReference>
<name>A0A2S4WKX0_9BASI</name>
<feature type="region of interest" description="Disordered" evidence="8">
    <location>
        <begin position="1"/>
        <end position="30"/>
    </location>
</feature>
<keyword evidence="10" id="KW-1185">Reference proteome</keyword>
<evidence type="ECO:0000256" key="5">
    <source>
        <dbReference type="ARBA" id="ARBA00022927"/>
    </source>
</evidence>
<dbReference type="EMBL" id="PKSM01000010">
    <property type="protein sequence ID" value="POW22391.1"/>
    <property type="molecule type" value="Genomic_DNA"/>
</dbReference>
<evidence type="ECO:0000256" key="4">
    <source>
        <dbReference type="ARBA" id="ARBA00022892"/>
    </source>
</evidence>
<reference evidence="10" key="2">
    <citation type="journal article" date="2018" name="BMC Genomics">
        <title>Genomic insights into host adaptation between the wheat stripe rust pathogen (Puccinia striiformis f. sp. tritici) and the barley stripe rust pathogen (Puccinia striiformis f. sp. hordei).</title>
        <authorList>
            <person name="Xia C."/>
            <person name="Wang M."/>
            <person name="Yin C."/>
            <person name="Cornejo O.E."/>
            <person name="Hulbert S.H."/>
            <person name="Chen X."/>
        </authorList>
    </citation>
    <scope>NUCLEOTIDE SEQUENCE [LARGE SCALE GENOMIC DNA]</scope>
    <source>
        <strain evidence="10">93TX-2</strain>
    </source>
</reference>
<dbReference type="OrthoDB" id="9984275at2759"/>
<sequence length="297" mass="33121">MPSGADDTLAKADRKLTSSSSSFFGFGGSSTSKIEEARELYISAANQFKVEKKWKDSGDAFCKAAECSLKLGEKDDAGNDFWSAAKSYNKSNPELEILIEKGRFRQAADRQKDIGRIFQQDAGDLQGALDAFLQAAEWYAQEDAHALTMIFSSNQFFAYARTANGCYKDAADLAAQLEQYSVAIENFEIVAQNSLSSPLTRYNVKEYFFKAGLCHLCTGDVVGTKRAIEKYTELDPSFVQQREYKFLLSIVDAFDSGNQEEFTNQVAEFDSMMKLDSWKTAILLNIKRGIQEEPGLL</sequence>